<proteinExistence type="predicted"/>
<reference evidence="1" key="1">
    <citation type="submission" date="2018-05" db="EMBL/GenBank/DDBJ databases">
        <authorList>
            <person name="Lanie J.A."/>
            <person name="Ng W.-L."/>
            <person name="Kazmierczak K.M."/>
            <person name="Andrzejewski T.M."/>
            <person name="Davidsen T.M."/>
            <person name="Wayne K.J."/>
            <person name="Tettelin H."/>
            <person name="Glass J.I."/>
            <person name="Rusch D."/>
            <person name="Podicherti R."/>
            <person name="Tsui H.-C.T."/>
            <person name="Winkler M.E."/>
        </authorList>
    </citation>
    <scope>NUCLEOTIDE SEQUENCE</scope>
</reference>
<sequence>MTGFRYFLVALLALASIAGARADNYIEWVSANSGIDWTQGKAQAEGAGLAKADSPPSLAKLMACRAAVVDAQRNLLESVQGVRVEGISIVDKLMVESDIIRSSVQGLLRGSVISDRRPQADGTCEVTLTASLAGNFATQVYTEIFDKKDDDSLSGLVLKGGRWLADVI</sequence>
<organism evidence="1">
    <name type="scientific">marine metagenome</name>
    <dbReference type="NCBI Taxonomy" id="408172"/>
    <lineage>
        <taxon>unclassified sequences</taxon>
        <taxon>metagenomes</taxon>
        <taxon>ecological metagenomes</taxon>
    </lineage>
</organism>
<feature type="non-terminal residue" evidence="1">
    <location>
        <position position="168"/>
    </location>
</feature>
<dbReference type="EMBL" id="UINC01199218">
    <property type="protein sequence ID" value="SVE17536.1"/>
    <property type="molecule type" value="Genomic_DNA"/>
</dbReference>
<name>A0A383BBI9_9ZZZZ</name>
<dbReference type="AlphaFoldDB" id="A0A383BBI9"/>
<protein>
    <submittedName>
        <fullName evidence="1">Uncharacterized protein</fullName>
    </submittedName>
</protein>
<evidence type="ECO:0000313" key="1">
    <source>
        <dbReference type="EMBL" id="SVE17536.1"/>
    </source>
</evidence>
<accession>A0A383BBI9</accession>
<gene>
    <name evidence="1" type="ORF">METZ01_LOCUS470390</name>
</gene>